<evidence type="ECO:0000313" key="2">
    <source>
        <dbReference type="EMBL" id="SQH73208.1"/>
    </source>
</evidence>
<dbReference type="Proteomes" id="UP000249300">
    <property type="component" value="Chromosome 1"/>
</dbReference>
<dbReference type="EMBL" id="JQJC01000012">
    <property type="protein sequence ID" value="KGN94985.1"/>
    <property type="molecule type" value="Genomic_DNA"/>
</dbReference>
<evidence type="ECO:0000313" key="4">
    <source>
        <dbReference type="Proteomes" id="UP000249300"/>
    </source>
</evidence>
<sequence length="98" mass="11523">MANKRQLKKYIHSIARDLYSDISMAGVMLPVEREQEAEDLLARIIVWDDKYIRMVSHPDEKRNPVKVRKYFNNLIDSAAEEIQQVQAELEKIYDSLSN</sequence>
<reference evidence="1 3" key="1">
    <citation type="submission" date="2014-08" db="EMBL/GenBank/DDBJ databases">
        <title>Porphyromonas crevioricanis strain:COT-253_OH1447 Genome sequencing.</title>
        <authorList>
            <person name="Wallis C."/>
            <person name="Deusch O."/>
            <person name="O'Flynn C."/>
            <person name="Davis I."/>
            <person name="Jospin G."/>
            <person name="Darling A.E."/>
            <person name="Coil D.A."/>
            <person name="Alexiev A."/>
            <person name="Horsfall A."/>
            <person name="Kirkwood N."/>
            <person name="Harris S."/>
            <person name="Eisen J.A."/>
        </authorList>
    </citation>
    <scope>NUCLEOTIDE SEQUENCE [LARGE SCALE GENOMIC DNA]</scope>
    <source>
        <strain evidence="3">COT-253 OH1447</strain>
        <strain evidence="1">COT-253_OH1447</strain>
    </source>
</reference>
<reference evidence="2 4" key="2">
    <citation type="submission" date="2018-06" db="EMBL/GenBank/DDBJ databases">
        <authorList>
            <consortium name="Pathogen Informatics"/>
            <person name="Doyle S."/>
        </authorList>
    </citation>
    <scope>NUCLEOTIDE SEQUENCE [LARGE SCALE GENOMIC DNA]</scope>
    <source>
        <strain evidence="2 4">NCTC12858</strain>
    </source>
</reference>
<keyword evidence="4" id="KW-1185">Reference proteome</keyword>
<dbReference type="AlphaFoldDB" id="A0A0A2FRF6"/>
<proteinExistence type="predicted"/>
<organism evidence="1 3">
    <name type="scientific">Porphyromonas crevioricanis</name>
    <dbReference type="NCBI Taxonomy" id="393921"/>
    <lineage>
        <taxon>Bacteria</taxon>
        <taxon>Pseudomonadati</taxon>
        <taxon>Bacteroidota</taxon>
        <taxon>Bacteroidia</taxon>
        <taxon>Bacteroidales</taxon>
        <taxon>Porphyromonadaceae</taxon>
        <taxon>Porphyromonas</taxon>
    </lineage>
</organism>
<name>A0A0A2FRF6_9PORP</name>
<protein>
    <submittedName>
        <fullName evidence="1">Uncharacterized protein</fullName>
    </submittedName>
</protein>
<gene>
    <name evidence="1" type="ORF">HQ38_04105</name>
    <name evidence="2" type="ORF">NCTC12858_01053</name>
</gene>
<accession>A0A0A2FRF6</accession>
<dbReference type="Proteomes" id="UP000030136">
    <property type="component" value="Unassembled WGS sequence"/>
</dbReference>
<evidence type="ECO:0000313" key="1">
    <source>
        <dbReference type="EMBL" id="KGN94985.1"/>
    </source>
</evidence>
<dbReference type="EMBL" id="LS483447">
    <property type="protein sequence ID" value="SQH73208.1"/>
    <property type="molecule type" value="Genomic_DNA"/>
</dbReference>
<dbReference type="RefSeq" id="WP_023937394.1">
    <property type="nucleotide sequence ID" value="NZ_FUXH01000001.1"/>
</dbReference>
<dbReference type="KEGG" id="pcre:NCTC12858_01053"/>
<dbReference type="STRING" id="393921.HQ45_01495"/>
<dbReference type="OrthoDB" id="1121857at2"/>
<evidence type="ECO:0000313" key="3">
    <source>
        <dbReference type="Proteomes" id="UP000030136"/>
    </source>
</evidence>